<comment type="caution">
    <text evidence="1">The sequence shown here is derived from an EMBL/GenBank/DDBJ whole genome shotgun (WGS) entry which is preliminary data.</text>
</comment>
<dbReference type="RefSeq" id="WP_191848021.1">
    <property type="nucleotide sequence ID" value="NZ_BMUO01000009.1"/>
</dbReference>
<dbReference type="EMBL" id="JAYXNZ010000002">
    <property type="protein sequence ID" value="MEC7057084.1"/>
    <property type="molecule type" value="Genomic_DNA"/>
</dbReference>
<name>A0ABU6MA76_9ACTN</name>
<reference evidence="1 2" key="1">
    <citation type="submission" date="2024-01" db="EMBL/GenBank/DDBJ databases">
        <title>Genome analysis.</title>
        <authorList>
            <person name="Zhang K."/>
        </authorList>
    </citation>
    <scope>NUCLEOTIDE SEQUENCE [LARGE SCALE GENOMIC DNA]</scope>
    <source>
        <strain evidence="1 2">CGMCC 4.1753</strain>
    </source>
</reference>
<protein>
    <submittedName>
        <fullName evidence="1">Uncharacterized protein</fullName>
    </submittedName>
</protein>
<sequence length="167" mass="18270">MRRVAGIPDSVKMRFSGHSNESAGEIVSNYDSGAPGEADNLDFCRIYRESSEVMPSVQVEFSLVQEVEKREEGTIGKDYRMGVLARASAKLGVLYFECSSTRFKSGAGATVLLRGESRSNDDVSESEKVAPEDNLRIIYESSRAFSGLLECKSNAGLPADFKMPPEL</sequence>
<dbReference type="Proteomes" id="UP001353952">
    <property type="component" value="Unassembled WGS sequence"/>
</dbReference>
<organism evidence="1 2">
    <name type="scientific">Streptomyces violaceochromogenes</name>
    <dbReference type="NCBI Taxonomy" id="67377"/>
    <lineage>
        <taxon>Bacteria</taxon>
        <taxon>Bacillati</taxon>
        <taxon>Actinomycetota</taxon>
        <taxon>Actinomycetes</taxon>
        <taxon>Kitasatosporales</taxon>
        <taxon>Streptomycetaceae</taxon>
        <taxon>Streptomyces</taxon>
    </lineage>
</organism>
<gene>
    <name evidence="1" type="ORF">RFN57_33055</name>
</gene>
<evidence type="ECO:0000313" key="2">
    <source>
        <dbReference type="Proteomes" id="UP001353952"/>
    </source>
</evidence>
<keyword evidence="2" id="KW-1185">Reference proteome</keyword>
<evidence type="ECO:0000313" key="1">
    <source>
        <dbReference type="EMBL" id="MEC7057084.1"/>
    </source>
</evidence>
<proteinExistence type="predicted"/>
<accession>A0ABU6MA76</accession>